<dbReference type="PATRIC" id="fig|1339315.3.peg.3969"/>
<protein>
    <submittedName>
        <fullName evidence="1">Uncharacterized protein</fullName>
    </submittedName>
</protein>
<organism evidence="1 2">
    <name type="scientific">Bacteroides fragilis str. 3988T(B)14</name>
    <dbReference type="NCBI Taxonomy" id="1339315"/>
    <lineage>
        <taxon>Bacteria</taxon>
        <taxon>Pseudomonadati</taxon>
        <taxon>Bacteroidota</taxon>
        <taxon>Bacteroidia</taxon>
        <taxon>Bacteroidales</taxon>
        <taxon>Bacteroidaceae</taxon>
        <taxon>Bacteroides</taxon>
    </lineage>
</organism>
<gene>
    <name evidence="1" type="ORF">M124_3305</name>
</gene>
<reference evidence="1 2" key="1">
    <citation type="submission" date="2014-02" db="EMBL/GenBank/DDBJ databases">
        <authorList>
            <person name="Sears C."/>
            <person name="Carroll K."/>
            <person name="Sack B.R."/>
            <person name="Qadri F."/>
            <person name="Myers L.L."/>
            <person name="Chung G.-T."/>
            <person name="Escheverria P."/>
            <person name="Fraser C.M."/>
            <person name="Sadzewicz L."/>
            <person name="Shefchek K.A."/>
            <person name="Tallon L."/>
            <person name="Das S.P."/>
            <person name="Daugherty S."/>
            <person name="Mongodin E.F."/>
        </authorList>
    </citation>
    <scope>NUCLEOTIDE SEQUENCE [LARGE SCALE GENOMIC DNA]</scope>
    <source>
        <strain evidence="2">3988T(B)14</strain>
    </source>
</reference>
<evidence type="ECO:0000313" key="2">
    <source>
        <dbReference type="Proteomes" id="UP000020529"/>
    </source>
</evidence>
<accession>A0A015UG77</accession>
<dbReference type="EMBL" id="JGCY01000383">
    <property type="protein sequence ID" value="EXY72958.1"/>
    <property type="molecule type" value="Genomic_DNA"/>
</dbReference>
<dbReference type="AlphaFoldDB" id="A0A015UG77"/>
<dbReference type="Proteomes" id="UP000020529">
    <property type="component" value="Unassembled WGS sequence"/>
</dbReference>
<name>A0A015UG77_BACFG</name>
<evidence type="ECO:0000313" key="1">
    <source>
        <dbReference type="EMBL" id="EXY72958.1"/>
    </source>
</evidence>
<proteinExistence type="predicted"/>
<sequence length="40" mass="4658">MFECRYKGKLPGYLLLTENCELERLTGEMSKCGDEVNWNS</sequence>
<comment type="caution">
    <text evidence="1">The sequence shown here is derived from an EMBL/GenBank/DDBJ whole genome shotgun (WGS) entry which is preliminary data.</text>
</comment>